<evidence type="ECO:0000256" key="8">
    <source>
        <dbReference type="ARBA" id="ARBA00022840"/>
    </source>
</evidence>
<dbReference type="CDD" id="cd05387">
    <property type="entry name" value="BY-kinase"/>
    <property type="match status" value="1"/>
</dbReference>
<dbReference type="AlphaFoldDB" id="A0A0R2KG86"/>
<feature type="domain" description="AAA" evidence="14">
    <location>
        <begin position="37"/>
        <end position="179"/>
    </location>
</feature>
<dbReference type="Pfam" id="PF13614">
    <property type="entry name" value="AAA_31"/>
    <property type="match status" value="1"/>
</dbReference>
<dbReference type="RefSeq" id="WP_027106808.1">
    <property type="nucleotide sequence ID" value="NZ_JQBZ01000025.1"/>
</dbReference>
<dbReference type="eggNOG" id="COG0489">
    <property type="taxonomic scope" value="Bacteria"/>
</dbReference>
<dbReference type="GO" id="GO:0005886">
    <property type="term" value="C:plasma membrane"/>
    <property type="evidence" value="ECO:0007669"/>
    <property type="project" value="TreeGrafter"/>
</dbReference>
<comment type="function">
    <text evidence="12">Involved in the regulation of capsular polysaccharide biosynthesis. Autophosphorylation of CpsD attenuates its activity and reduces the level of encapsulation. May be part of a complex that directs the coordinated polymerization and export to the cell surface of the capsular polysaccharide.</text>
</comment>
<sequence length="222" mass="24660">MHKVDILKNTQVINPATEEYYNKIRTNIQFSCVDVKTILVTSHTQSEGKSTVSLNIALSFAKLGLNVLYLDADVRKSALTSRFYFEDGALGLTNYLSGLSSLDDILYQSELPNLTIIPAGNYSPNPTELLESHKFQQLLASFKEQYDYIIIDAAPIGVVVDALILAKQSDASLLVAGSQMVKKNEVLRTVEQLNNTQSQFLGVILNKVNVKKNRSYGNYGNY</sequence>
<keyword evidence="8" id="KW-0067">ATP-binding</keyword>
<comment type="caution">
    <text evidence="15">The sequence shown here is derived from an EMBL/GenBank/DDBJ whole genome shotgun (WGS) entry which is preliminary data.</text>
</comment>
<evidence type="ECO:0000256" key="10">
    <source>
        <dbReference type="ARBA" id="ARBA00023137"/>
    </source>
</evidence>
<evidence type="ECO:0000256" key="12">
    <source>
        <dbReference type="ARBA" id="ARBA00024964"/>
    </source>
</evidence>
<comment type="catalytic activity">
    <reaction evidence="13">
        <text>L-tyrosyl-[protein] + ATP = O-phospho-L-tyrosyl-[protein] + ADP + H(+)</text>
        <dbReference type="Rhea" id="RHEA:10596"/>
        <dbReference type="Rhea" id="RHEA-COMP:10136"/>
        <dbReference type="Rhea" id="RHEA-COMP:20101"/>
        <dbReference type="ChEBI" id="CHEBI:15378"/>
        <dbReference type="ChEBI" id="CHEBI:30616"/>
        <dbReference type="ChEBI" id="CHEBI:46858"/>
        <dbReference type="ChEBI" id="CHEBI:61978"/>
        <dbReference type="ChEBI" id="CHEBI:456216"/>
        <dbReference type="EC" id="2.7.10.2"/>
    </reaction>
</comment>
<dbReference type="PATRIC" id="fig|1122146.4.peg.361"/>
<evidence type="ECO:0000256" key="13">
    <source>
        <dbReference type="ARBA" id="ARBA00051245"/>
    </source>
</evidence>
<comment type="similarity">
    <text evidence="2">Belongs to the CpsD/CapB family.</text>
</comment>
<proteinExistence type="inferred from homology"/>
<dbReference type="PANTHER" id="PTHR32309:SF13">
    <property type="entry name" value="FERRIC ENTEROBACTIN TRANSPORT PROTEIN FEPE"/>
    <property type="match status" value="1"/>
</dbReference>
<dbReference type="NCBIfam" id="TIGR01007">
    <property type="entry name" value="eps_fam"/>
    <property type="match status" value="1"/>
</dbReference>
<evidence type="ECO:0000313" key="15">
    <source>
        <dbReference type="EMBL" id="KRN88385.1"/>
    </source>
</evidence>
<keyword evidence="9" id="KW-0972">Capsule biogenesis/degradation</keyword>
<name>A0A0R2KG86_9LACO</name>
<dbReference type="Gene3D" id="3.40.50.300">
    <property type="entry name" value="P-loop containing nucleotide triphosphate hydrolases"/>
    <property type="match status" value="1"/>
</dbReference>
<keyword evidence="7 15" id="KW-0418">Kinase</keyword>
<dbReference type="SUPFAM" id="SSF52540">
    <property type="entry name" value="P-loop containing nucleoside triphosphate hydrolases"/>
    <property type="match status" value="1"/>
</dbReference>
<dbReference type="Proteomes" id="UP000051500">
    <property type="component" value="Unassembled WGS sequence"/>
</dbReference>
<dbReference type="OrthoDB" id="9794577at2"/>
<evidence type="ECO:0000259" key="14">
    <source>
        <dbReference type="Pfam" id="PF13614"/>
    </source>
</evidence>
<protein>
    <recommendedName>
        <fullName evidence="4">Tyrosine-protein kinase CpsD</fullName>
        <ecNumber evidence="3">2.7.10.2</ecNumber>
    </recommendedName>
</protein>
<evidence type="ECO:0000256" key="3">
    <source>
        <dbReference type="ARBA" id="ARBA00011903"/>
    </source>
</evidence>
<dbReference type="EC" id="2.7.10.2" evidence="3"/>
<dbReference type="InterPro" id="IPR050445">
    <property type="entry name" value="Bact_polysacc_biosynth/exp"/>
</dbReference>
<keyword evidence="10 15" id="KW-0829">Tyrosine-protein kinase</keyword>
<comment type="pathway">
    <text evidence="1">Capsule biogenesis; capsule polysaccharide biosynthesis.</text>
</comment>
<dbReference type="PANTHER" id="PTHR32309">
    <property type="entry name" value="TYROSINE-PROTEIN KINASE"/>
    <property type="match status" value="1"/>
</dbReference>
<dbReference type="InterPro" id="IPR025669">
    <property type="entry name" value="AAA_dom"/>
</dbReference>
<keyword evidence="6" id="KW-0547">Nucleotide-binding</keyword>
<dbReference type="GO" id="GO:0045227">
    <property type="term" value="P:capsule polysaccharide biosynthetic process"/>
    <property type="evidence" value="ECO:0007669"/>
    <property type="project" value="UniProtKB-UniPathway"/>
</dbReference>
<dbReference type="UniPathway" id="UPA00934"/>
<dbReference type="GO" id="GO:0005524">
    <property type="term" value="F:ATP binding"/>
    <property type="evidence" value="ECO:0007669"/>
    <property type="project" value="UniProtKB-KW"/>
</dbReference>
<dbReference type="STRING" id="1122146.IV53_GL000349"/>
<evidence type="ECO:0000256" key="1">
    <source>
        <dbReference type="ARBA" id="ARBA00005132"/>
    </source>
</evidence>
<organism evidence="15 16">
    <name type="scientific">Ligilactobacillus ceti DSM 22408</name>
    <dbReference type="NCBI Taxonomy" id="1122146"/>
    <lineage>
        <taxon>Bacteria</taxon>
        <taxon>Bacillati</taxon>
        <taxon>Bacillota</taxon>
        <taxon>Bacilli</taxon>
        <taxon>Lactobacillales</taxon>
        <taxon>Lactobacillaceae</taxon>
        <taxon>Ligilactobacillus</taxon>
    </lineage>
</organism>
<evidence type="ECO:0000256" key="9">
    <source>
        <dbReference type="ARBA" id="ARBA00022903"/>
    </source>
</evidence>
<evidence type="ECO:0000256" key="11">
    <source>
        <dbReference type="ARBA" id="ARBA00023169"/>
    </source>
</evidence>
<gene>
    <name evidence="15" type="ORF">IV53_GL000349</name>
</gene>
<evidence type="ECO:0000256" key="6">
    <source>
        <dbReference type="ARBA" id="ARBA00022741"/>
    </source>
</evidence>
<evidence type="ECO:0000256" key="5">
    <source>
        <dbReference type="ARBA" id="ARBA00022679"/>
    </source>
</evidence>
<reference evidence="15 16" key="1">
    <citation type="journal article" date="2015" name="Genome Announc.">
        <title>Expanding the biotechnology potential of lactobacilli through comparative genomics of 213 strains and associated genera.</title>
        <authorList>
            <person name="Sun Z."/>
            <person name="Harris H.M."/>
            <person name="McCann A."/>
            <person name="Guo C."/>
            <person name="Argimon S."/>
            <person name="Zhang W."/>
            <person name="Yang X."/>
            <person name="Jeffery I.B."/>
            <person name="Cooney J.C."/>
            <person name="Kagawa T.F."/>
            <person name="Liu W."/>
            <person name="Song Y."/>
            <person name="Salvetti E."/>
            <person name="Wrobel A."/>
            <person name="Rasinkangas P."/>
            <person name="Parkhill J."/>
            <person name="Rea M.C."/>
            <person name="O'Sullivan O."/>
            <person name="Ritari J."/>
            <person name="Douillard F.P."/>
            <person name="Paul Ross R."/>
            <person name="Yang R."/>
            <person name="Briner A.E."/>
            <person name="Felis G.E."/>
            <person name="de Vos W.M."/>
            <person name="Barrangou R."/>
            <person name="Klaenhammer T.R."/>
            <person name="Caufield P.W."/>
            <person name="Cui Y."/>
            <person name="Zhang H."/>
            <person name="O'Toole P.W."/>
        </authorList>
    </citation>
    <scope>NUCLEOTIDE SEQUENCE [LARGE SCALE GENOMIC DNA]</scope>
    <source>
        <strain evidence="15 16">DSM 22408</strain>
    </source>
</reference>
<accession>A0A0R2KG86</accession>
<keyword evidence="16" id="KW-1185">Reference proteome</keyword>
<evidence type="ECO:0000256" key="7">
    <source>
        <dbReference type="ARBA" id="ARBA00022777"/>
    </source>
</evidence>
<dbReference type="InterPro" id="IPR027417">
    <property type="entry name" value="P-loop_NTPase"/>
</dbReference>
<keyword evidence="5" id="KW-0808">Transferase</keyword>
<dbReference type="InterPro" id="IPR005702">
    <property type="entry name" value="Wzc-like_C"/>
</dbReference>
<evidence type="ECO:0000313" key="16">
    <source>
        <dbReference type="Proteomes" id="UP000051500"/>
    </source>
</evidence>
<evidence type="ECO:0000256" key="4">
    <source>
        <dbReference type="ARBA" id="ARBA00019200"/>
    </source>
</evidence>
<dbReference type="GO" id="GO:0004715">
    <property type="term" value="F:non-membrane spanning protein tyrosine kinase activity"/>
    <property type="evidence" value="ECO:0007669"/>
    <property type="project" value="UniProtKB-EC"/>
</dbReference>
<evidence type="ECO:0000256" key="2">
    <source>
        <dbReference type="ARBA" id="ARBA00007316"/>
    </source>
</evidence>
<keyword evidence="11" id="KW-0270">Exopolysaccharide synthesis</keyword>
<dbReference type="EMBL" id="JQBZ01000025">
    <property type="protein sequence ID" value="KRN88385.1"/>
    <property type="molecule type" value="Genomic_DNA"/>
</dbReference>